<comment type="caution">
    <text evidence="4">The sequence shown here is derived from an EMBL/GenBank/DDBJ whole genome shotgun (WGS) entry which is preliminary data.</text>
</comment>
<feature type="region of interest" description="Disordered" evidence="1">
    <location>
        <begin position="216"/>
        <end position="246"/>
    </location>
</feature>
<name>A0A6G0W8X4_9STRA</name>
<reference evidence="4 5" key="1">
    <citation type="submission" date="2019-07" db="EMBL/GenBank/DDBJ databases">
        <title>Genomics analysis of Aphanomyces spp. identifies a new class of oomycete effector associated with host adaptation.</title>
        <authorList>
            <person name="Gaulin E."/>
        </authorList>
    </citation>
    <scope>NUCLEOTIDE SEQUENCE [LARGE SCALE GENOMIC DNA]</scope>
    <source>
        <strain evidence="4 5">ATCC 201684</strain>
    </source>
</reference>
<dbReference type="GO" id="GO:0016579">
    <property type="term" value="P:protein deubiquitination"/>
    <property type="evidence" value="ECO:0007669"/>
    <property type="project" value="InterPro"/>
</dbReference>
<evidence type="ECO:0000313" key="5">
    <source>
        <dbReference type="Proteomes" id="UP000481153"/>
    </source>
</evidence>
<dbReference type="SUPFAM" id="SSF48371">
    <property type="entry name" value="ARM repeat"/>
    <property type="match status" value="1"/>
</dbReference>
<dbReference type="GO" id="GO:0005829">
    <property type="term" value="C:cytosol"/>
    <property type="evidence" value="ECO:0007669"/>
    <property type="project" value="TreeGrafter"/>
</dbReference>
<evidence type="ECO:0000259" key="2">
    <source>
        <dbReference type="PROSITE" id="PS50053"/>
    </source>
</evidence>
<accession>A0A6G0W8X4</accession>
<sequence>MNDSVVMPRVGEQQQVNSYSDFQRNCYLLENALGDSMTDPRPSLQTLQTWIDWVNRGMGTPKHDNHLYTHCLPRVANGFLRRSFNLFSDPEIPQHVVAFLVDLVRLLVLRFQQPDVSQTHLETIHNILNPNHLFYQCHGHAAASVTEIEEENTFSDQLPDDVSPGAIVDAFHPIHRTWLEAVVMNRDLNQVYVAFFGVEQEGDCWISLEGGRIAPRGHMAQGRRGQGPIRPDLEESIPDETDPRGETNGYPFAIVRPRVPCSHYFVELINTFGVIGGFQKLPILQGSSMSISVLTTTLSLLANIFPWLTRAWATELHAHCATWIHQYLNQVELRPVTKTMLDTLHIAYKSICRRLMNRHEASVQADTVLLQICLKCLHSSVLEIRLHGLKCVTDFVSMIRQAQVNPMGVKFVAASSVSHLSSPTAASPSMVVHVSITESTTKQQFAEWFASNKLLQLLCESHEQVIRRAPELVRFLCEAESFDLASLDLIWNAMLSSGPDVRASLFYLLESLASYVTIPVCSALLDKINAFGIGHANVLGLVGALAKYAPIESTLDEDMDDEEHLNFFVSPNPFHVNAVCRYRAMEMLWTTMQDSTDETTRNLFDTAKGHFQDAIKANVEDEWNAIVVGCVSYLLELAMQSLRDHLNVPQAFSILGYLLQLLEEEKTQIVRVLERQGLLQIILDDLLVFKTTYAPFHGRPYHVDEADSLVLPQLNALLLQHGSHVDYLDQLKARLGFLSLWLSIEPSLNWTFAQLALVWTTLNAKATITTERTMFFKWLTTNALHLSPSNVTFIFQELLGNEDFVTSNALTPLSLQCFLCFFRLTNHHHSRLVLDNVASVNTQNQFTIQRLPLMGMSTLWTILLHGSNTLVFTQTMKFLTLLPYKVVDGLEFHFLSDGLDHLRNLAETAPASKLRRCLLVLSSIIGTDEASALALATGQWVPHGKASRGPPLHLTINNTIKITATSGQKLHLQVYANDTVLEMEVAVAQRLDAQPLATKGLRFFRMGSEIHELSRCLTLAEAGFKDGDTVLVVYRPNIPLTPLVTRPPVVFDVQLAQVLMQIIQAQDPPQEAWDLLMRLPTPPAMVDDIRTHSDDWTTLFSPRLSVTQLLYRLQVLENLISTDDNMLTTFVTTDGPACIVDLLMSADDHDAQQFVVYLRKECSMVCLRLIMTFLSHSATYQEFDVPKATMTEFDPEHLNIDLLLVMELILSPYQMKASVAQEAITASNTAMQNHIETFVASMNYPALHAACSRIMSDALKELSVPTLDSALRVYLICAPYSPLFTTLPSDVLAAISSPHRDIRHLICHAFIVLAIDVTSRALVPAKCGPLAAQILALDSNDPPLQYYTLVGLFLFVAKQVQLPLATPQSLLEQQMRLLQAYRRPNPTTFLADSSQHLFGEQQHDQYLLGRLFIIRCLLAGFDELQTFQPDLLLDIWNNCLMAYPSNTGDPVWQPRCTTSTTRQGAFCLLVDLTKYPPAQPQESSKNGTPIVDVTNANLAFIMQQIPRVVHNVKQFHEDWEWQWDPHLQMKATTTYSGLRNLGCTCYMNSTLQQLFMIPSIRSAVLSMDVSDPANDPSGLFKQVQRLFAYLQATELKSVDPQPLIACLTDEAGGPLNVMVQQDAEEFLTKFCDNLGEFLKKLSTPPLFDGTICTQLVCQGGCNTIRETAATSFVCMTVEVKGHDSLLHSLKGWSDGELLNGVNCDACGSKQDTMKRDCMATLPTTLLLHLKRFELNFDTFLREKVNDEFSFPLTLDMFPYTKAGLQGESGSEIYHLVGCVVHMGSTESGHYYSLIQDRGSKQWIEFNDENVTPFDMRMLEAECFGGFHESTSSGGGIISHKSAYLLVYEKEQHLQNPQVTAIPPLPPSIVSDLRNENEAFIHACYAHEQEFLNFVCTLLEQLPVETEMSIDMPQWSFIIAAVECIPLYTRAFTTSPLQLITLVTKHIQCPTLATYILGQFVKKLSVILDCLLHCTKSAVRTDFAGLLLHLCSIAVVKERLMVIADAQRSAEDDSQSIVGRLVDVIFLFTMMDNVVSHWRQMHEFFTFVHGLATLDPVVRDLLRARKCGMYLLDLYLGDMSPLMGKQYKAYSRKRLPKTLPPSALVLPLATVALLYHDQPHPSVDPETRSCLLLRTLYIKAFAHAEHAKAISALLVQWSWEWEAFTTSVISVVGEVVASLSTYSTTISGLVWVLDAFLGLTDSLQETRIANWFEVMWKSIDGLKSAQAQGQCVGVLLIMGHRHPAVHACLVAHLDTWGPSGGAILGLMAKQPWTLLMEMEDKTAIEWTHARSHDRMTQLLIENGRSLEWLEVQEDMADALDDGGDPTAYLWDAAID</sequence>
<protein>
    <recommendedName>
        <fullName evidence="6">USP domain-containing protein</fullName>
    </recommendedName>
</protein>
<keyword evidence="5" id="KW-1185">Reference proteome</keyword>
<dbReference type="PANTHER" id="PTHR24006:SF827">
    <property type="entry name" value="UBIQUITIN CARBOXYL-TERMINAL HYDROLASE 34"/>
    <property type="match status" value="1"/>
</dbReference>
<gene>
    <name evidence="4" type="ORF">Ae201684_017570</name>
</gene>
<evidence type="ECO:0000313" key="4">
    <source>
        <dbReference type="EMBL" id="KAF0723557.1"/>
    </source>
</evidence>
<dbReference type="PROSITE" id="PS50235">
    <property type="entry name" value="USP_3"/>
    <property type="match status" value="1"/>
</dbReference>
<dbReference type="InterPro" id="IPR038765">
    <property type="entry name" value="Papain-like_cys_pep_sf"/>
</dbReference>
<dbReference type="VEuPathDB" id="FungiDB:AeMF1_016060"/>
<dbReference type="PANTHER" id="PTHR24006">
    <property type="entry name" value="UBIQUITIN CARBOXYL-TERMINAL HYDROLASE"/>
    <property type="match status" value="1"/>
</dbReference>
<evidence type="ECO:0008006" key="6">
    <source>
        <dbReference type="Google" id="ProtNLM"/>
    </source>
</evidence>
<dbReference type="SUPFAM" id="SSF54001">
    <property type="entry name" value="Cysteine proteinases"/>
    <property type="match status" value="1"/>
</dbReference>
<evidence type="ECO:0000259" key="3">
    <source>
        <dbReference type="PROSITE" id="PS50235"/>
    </source>
</evidence>
<dbReference type="GO" id="GO:0004843">
    <property type="term" value="F:cysteine-type deubiquitinase activity"/>
    <property type="evidence" value="ECO:0007669"/>
    <property type="project" value="InterPro"/>
</dbReference>
<organism evidence="4 5">
    <name type="scientific">Aphanomyces euteiches</name>
    <dbReference type="NCBI Taxonomy" id="100861"/>
    <lineage>
        <taxon>Eukaryota</taxon>
        <taxon>Sar</taxon>
        <taxon>Stramenopiles</taxon>
        <taxon>Oomycota</taxon>
        <taxon>Saprolegniomycetes</taxon>
        <taxon>Saprolegniales</taxon>
        <taxon>Verrucalvaceae</taxon>
        <taxon>Aphanomyces</taxon>
    </lineage>
</organism>
<proteinExistence type="predicted"/>
<dbReference type="Proteomes" id="UP000481153">
    <property type="component" value="Unassembled WGS sequence"/>
</dbReference>
<feature type="domain" description="USP" evidence="3">
    <location>
        <begin position="1536"/>
        <end position="1850"/>
    </location>
</feature>
<dbReference type="Pfam" id="PF00443">
    <property type="entry name" value="UCH"/>
    <property type="match status" value="1"/>
</dbReference>
<dbReference type="InterPro" id="IPR050164">
    <property type="entry name" value="Peptidase_C19"/>
</dbReference>
<evidence type="ECO:0000256" key="1">
    <source>
        <dbReference type="SAM" id="MobiDB-lite"/>
    </source>
</evidence>
<dbReference type="InterPro" id="IPR016024">
    <property type="entry name" value="ARM-type_fold"/>
</dbReference>
<feature type="domain" description="Ubiquitin-like" evidence="2">
    <location>
        <begin position="958"/>
        <end position="1035"/>
    </location>
</feature>
<dbReference type="InterPro" id="IPR028889">
    <property type="entry name" value="USP"/>
</dbReference>
<dbReference type="InterPro" id="IPR000626">
    <property type="entry name" value="Ubiquitin-like_dom"/>
</dbReference>
<dbReference type="Gene3D" id="3.90.70.10">
    <property type="entry name" value="Cysteine proteinases"/>
    <property type="match status" value="1"/>
</dbReference>
<dbReference type="EMBL" id="VJMJ01000302">
    <property type="protein sequence ID" value="KAF0723557.1"/>
    <property type="molecule type" value="Genomic_DNA"/>
</dbReference>
<dbReference type="PROSITE" id="PS50053">
    <property type="entry name" value="UBIQUITIN_2"/>
    <property type="match status" value="1"/>
</dbReference>
<dbReference type="InterPro" id="IPR001394">
    <property type="entry name" value="Peptidase_C19_UCH"/>
</dbReference>
<dbReference type="GO" id="GO:0005634">
    <property type="term" value="C:nucleus"/>
    <property type="evidence" value="ECO:0007669"/>
    <property type="project" value="TreeGrafter"/>
</dbReference>